<feature type="transmembrane region" description="Helical" evidence="2">
    <location>
        <begin position="66"/>
        <end position="83"/>
    </location>
</feature>
<evidence type="ECO:0000256" key="2">
    <source>
        <dbReference type="SAM" id="Phobius"/>
    </source>
</evidence>
<dbReference type="AlphaFoldDB" id="A0AA86TBG4"/>
<evidence type="ECO:0008006" key="5">
    <source>
        <dbReference type="Google" id="ProtNLM"/>
    </source>
</evidence>
<feature type="region of interest" description="Disordered" evidence="1">
    <location>
        <begin position="110"/>
        <end position="135"/>
    </location>
</feature>
<name>A0AA86TBG4_9FABA</name>
<proteinExistence type="predicted"/>
<keyword evidence="2" id="KW-0472">Membrane</keyword>
<gene>
    <name evidence="3" type="ORF">AYBTSS11_LOCUS18110</name>
</gene>
<evidence type="ECO:0000313" key="4">
    <source>
        <dbReference type="Proteomes" id="UP001189624"/>
    </source>
</evidence>
<evidence type="ECO:0000313" key="3">
    <source>
        <dbReference type="EMBL" id="CAJ1960279.1"/>
    </source>
</evidence>
<dbReference type="Gramene" id="rna-AYBTSS11_LOCUS18110">
    <property type="protein sequence ID" value="CAJ1960279.1"/>
    <property type="gene ID" value="gene-AYBTSS11_LOCUS18110"/>
</dbReference>
<keyword evidence="4" id="KW-1185">Reference proteome</keyword>
<protein>
    <recommendedName>
        <fullName evidence="5">Transmembrane protein</fullName>
    </recommendedName>
</protein>
<feature type="transmembrane region" description="Helical" evidence="2">
    <location>
        <begin position="6"/>
        <end position="30"/>
    </location>
</feature>
<dbReference type="EMBL" id="OY731403">
    <property type="protein sequence ID" value="CAJ1960279.1"/>
    <property type="molecule type" value="Genomic_DNA"/>
</dbReference>
<keyword evidence="2" id="KW-1133">Transmembrane helix</keyword>
<keyword evidence="2" id="KW-0812">Transmembrane</keyword>
<accession>A0AA86TBG4</accession>
<evidence type="ECO:0000256" key="1">
    <source>
        <dbReference type="SAM" id="MobiDB-lite"/>
    </source>
</evidence>
<organism evidence="3 4">
    <name type="scientific">Sphenostylis stenocarpa</name>
    <dbReference type="NCBI Taxonomy" id="92480"/>
    <lineage>
        <taxon>Eukaryota</taxon>
        <taxon>Viridiplantae</taxon>
        <taxon>Streptophyta</taxon>
        <taxon>Embryophyta</taxon>
        <taxon>Tracheophyta</taxon>
        <taxon>Spermatophyta</taxon>
        <taxon>Magnoliopsida</taxon>
        <taxon>eudicotyledons</taxon>
        <taxon>Gunneridae</taxon>
        <taxon>Pentapetalae</taxon>
        <taxon>rosids</taxon>
        <taxon>fabids</taxon>
        <taxon>Fabales</taxon>
        <taxon>Fabaceae</taxon>
        <taxon>Papilionoideae</taxon>
        <taxon>50 kb inversion clade</taxon>
        <taxon>NPAAA clade</taxon>
        <taxon>indigoferoid/millettioid clade</taxon>
        <taxon>Phaseoleae</taxon>
        <taxon>Sphenostylis</taxon>
    </lineage>
</organism>
<reference evidence="3" key="1">
    <citation type="submission" date="2023-10" db="EMBL/GenBank/DDBJ databases">
        <authorList>
            <person name="Domelevo Entfellner J.-B."/>
        </authorList>
    </citation>
    <scope>NUCLEOTIDE SEQUENCE</scope>
</reference>
<feature type="transmembrane region" description="Helical" evidence="2">
    <location>
        <begin position="42"/>
        <end position="60"/>
    </location>
</feature>
<sequence length="167" mass="18619">MEKAYTAFMGVCINLLTLRSYPTILLHFVALSVTEPSFTTTLIFHISGIFACETLIYVILTHSWPWWYYIINALFFILATFFFKDHITHFFRGEDQHTASNAQDMPDLEAQQQREGGPYSPGISPNKSERVSQAGSNTDISLLSAATNFPVRSSANSSTGSRPASVL</sequence>
<dbReference type="Proteomes" id="UP001189624">
    <property type="component" value="Chromosome 6"/>
</dbReference>
<feature type="compositionally biased region" description="Polar residues" evidence="1">
    <location>
        <begin position="123"/>
        <end position="135"/>
    </location>
</feature>